<evidence type="ECO:0000256" key="2">
    <source>
        <dbReference type="ARBA" id="ARBA00022723"/>
    </source>
</evidence>
<evidence type="ECO:0000313" key="7">
    <source>
        <dbReference type="Proteomes" id="UP000589620"/>
    </source>
</evidence>
<dbReference type="PANTHER" id="PTHR30632">
    <property type="entry name" value="MOLYBDATE-BINDING PERIPLASMIC PROTEIN"/>
    <property type="match status" value="1"/>
</dbReference>
<evidence type="ECO:0000256" key="4">
    <source>
        <dbReference type="PIRSR" id="PIRSR004846-1"/>
    </source>
</evidence>
<dbReference type="PROSITE" id="PS51257">
    <property type="entry name" value="PROKAR_LIPOPROTEIN"/>
    <property type="match status" value="1"/>
</dbReference>
<dbReference type="RefSeq" id="WP_179454336.1">
    <property type="nucleotide sequence ID" value="NZ_BAAAPX010000001.1"/>
</dbReference>
<comment type="caution">
    <text evidence="6">The sequence shown here is derived from an EMBL/GenBank/DDBJ whole genome shotgun (WGS) entry which is preliminary data.</text>
</comment>
<comment type="similarity">
    <text evidence="1">Belongs to the bacterial solute-binding protein ModA family.</text>
</comment>
<dbReference type="EMBL" id="JACCBJ010000001">
    <property type="protein sequence ID" value="NYD72949.1"/>
    <property type="molecule type" value="Genomic_DNA"/>
</dbReference>
<dbReference type="PANTHER" id="PTHR30632:SF0">
    <property type="entry name" value="SULFATE-BINDING PROTEIN"/>
    <property type="match status" value="1"/>
</dbReference>
<evidence type="ECO:0000256" key="1">
    <source>
        <dbReference type="ARBA" id="ARBA00009175"/>
    </source>
</evidence>
<dbReference type="SUPFAM" id="SSF53850">
    <property type="entry name" value="Periplasmic binding protein-like II"/>
    <property type="match status" value="1"/>
</dbReference>
<evidence type="ECO:0000256" key="3">
    <source>
        <dbReference type="ARBA" id="ARBA00022729"/>
    </source>
</evidence>
<keyword evidence="2 4" id="KW-0479">Metal-binding</keyword>
<name>A0A852SVC4_9MICO</name>
<dbReference type="CDD" id="cd13538">
    <property type="entry name" value="PBP2_ModA_like_1"/>
    <property type="match status" value="1"/>
</dbReference>
<organism evidence="6 7">
    <name type="scientific">Leifsonia soli</name>
    <dbReference type="NCBI Taxonomy" id="582665"/>
    <lineage>
        <taxon>Bacteria</taxon>
        <taxon>Bacillati</taxon>
        <taxon>Actinomycetota</taxon>
        <taxon>Actinomycetes</taxon>
        <taxon>Micrococcales</taxon>
        <taxon>Microbacteriaceae</taxon>
        <taxon>Leifsonia</taxon>
    </lineage>
</organism>
<dbReference type="GO" id="GO:0046872">
    <property type="term" value="F:metal ion binding"/>
    <property type="evidence" value="ECO:0007669"/>
    <property type="project" value="UniProtKB-KW"/>
</dbReference>
<dbReference type="InterPro" id="IPR050682">
    <property type="entry name" value="ModA/WtpA"/>
</dbReference>
<feature type="binding site" evidence="4">
    <location>
        <position position="91"/>
    </location>
    <ligand>
        <name>molybdate</name>
        <dbReference type="ChEBI" id="CHEBI:36264"/>
    </ligand>
</feature>
<feature type="binding site" evidence="4">
    <location>
        <position position="194"/>
    </location>
    <ligand>
        <name>molybdate</name>
        <dbReference type="ChEBI" id="CHEBI:36264"/>
    </ligand>
</feature>
<gene>
    <name evidence="6" type="ORF">BJ963_000468</name>
</gene>
<sequence>MTALPPRSARRDRRARVTAVTAAALTAALLALSGCSGPAASLPSSTPSSADVTGTVTVFAAASLTKTFTELGRRFEAAHPGTTVTFSFAGSSDLVSQLAAGAPADVFASADEANMAKAVDAQVVSGSPVDFATNVLAIAVPRGNPAHITGFADLASPGVKTVVCAPQVPCGAATAKVEASAGVTLTPVSQESSVTDVLGKVTSGEADAGIVYATDVKGAGSAVGSVPFPEAAKTVNVYPITAVAHAPNAPGAKAFVAFVTGPEGRRVLSAAGFGAP</sequence>
<keyword evidence="7" id="KW-1185">Reference proteome</keyword>
<feature type="binding site" evidence="4">
    <location>
        <position position="212"/>
    </location>
    <ligand>
        <name>molybdate</name>
        <dbReference type="ChEBI" id="CHEBI:36264"/>
    </ligand>
</feature>
<dbReference type="GO" id="GO:0030973">
    <property type="term" value="F:molybdate ion binding"/>
    <property type="evidence" value="ECO:0007669"/>
    <property type="project" value="TreeGrafter"/>
</dbReference>
<evidence type="ECO:0000313" key="6">
    <source>
        <dbReference type="EMBL" id="NYD72949.1"/>
    </source>
</evidence>
<dbReference type="NCBIfam" id="TIGR01256">
    <property type="entry name" value="modA"/>
    <property type="match status" value="1"/>
</dbReference>
<dbReference type="InterPro" id="IPR005950">
    <property type="entry name" value="ModA"/>
</dbReference>
<dbReference type="PIRSF" id="PIRSF004846">
    <property type="entry name" value="ModA"/>
    <property type="match status" value="1"/>
</dbReference>
<dbReference type="GO" id="GO:0015689">
    <property type="term" value="P:molybdate ion transport"/>
    <property type="evidence" value="ECO:0007669"/>
    <property type="project" value="InterPro"/>
</dbReference>
<feature type="chain" id="PRO_5033025306" evidence="5">
    <location>
        <begin position="40"/>
        <end position="276"/>
    </location>
</feature>
<dbReference type="Pfam" id="PF13531">
    <property type="entry name" value="SBP_bac_11"/>
    <property type="match status" value="1"/>
</dbReference>
<dbReference type="Proteomes" id="UP000589620">
    <property type="component" value="Unassembled WGS sequence"/>
</dbReference>
<accession>A0A852SVC4</accession>
<keyword evidence="4" id="KW-0500">Molybdenum</keyword>
<feature type="binding site" evidence="4">
    <location>
        <position position="63"/>
    </location>
    <ligand>
        <name>molybdate</name>
        <dbReference type="ChEBI" id="CHEBI:36264"/>
    </ligand>
</feature>
<dbReference type="AlphaFoldDB" id="A0A852SVC4"/>
<proteinExistence type="inferred from homology"/>
<evidence type="ECO:0000256" key="5">
    <source>
        <dbReference type="SAM" id="SignalP"/>
    </source>
</evidence>
<keyword evidence="3 5" id="KW-0732">Signal</keyword>
<reference evidence="6 7" key="1">
    <citation type="submission" date="2020-07" db="EMBL/GenBank/DDBJ databases">
        <title>Sequencing the genomes of 1000 actinobacteria strains.</title>
        <authorList>
            <person name="Klenk H.-P."/>
        </authorList>
    </citation>
    <scope>NUCLEOTIDE SEQUENCE [LARGE SCALE GENOMIC DNA]</scope>
    <source>
        <strain evidence="6 7">DSM 23871</strain>
    </source>
</reference>
<protein>
    <submittedName>
        <fullName evidence="6">Molybdate transport system substrate-binding protein</fullName>
    </submittedName>
</protein>
<dbReference type="Gene3D" id="3.40.190.10">
    <property type="entry name" value="Periplasmic binding protein-like II"/>
    <property type="match status" value="2"/>
</dbReference>
<feature type="signal peptide" evidence="5">
    <location>
        <begin position="1"/>
        <end position="39"/>
    </location>
</feature>